<feature type="region of interest" description="Disordered" evidence="1">
    <location>
        <begin position="655"/>
        <end position="685"/>
    </location>
</feature>
<comment type="caution">
    <text evidence="2">The sequence shown here is derived from an EMBL/GenBank/DDBJ whole genome shotgun (WGS) entry which is preliminary data.</text>
</comment>
<dbReference type="EMBL" id="QGKW02000007">
    <property type="protein sequence ID" value="KAF2621028.1"/>
    <property type="molecule type" value="Genomic_DNA"/>
</dbReference>
<dbReference type="InterPro" id="IPR021109">
    <property type="entry name" value="Peptidase_aspartic_dom_sf"/>
</dbReference>
<dbReference type="Gene3D" id="2.40.70.10">
    <property type="entry name" value="Acid Proteases"/>
    <property type="match status" value="1"/>
</dbReference>
<evidence type="ECO:0000313" key="2">
    <source>
        <dbReference type="EMBL" id="KAF2621028.1"/>
    </source>
</evidence>
<dbReference type="CDD" id="cd00303">
    <property type="entry name" value="retropepsin_like"/>
    <property type="match status" value="1"/>
</dbReference>
<evidence type="ECO:0008006" key="4">
    <source>
        <dbReference type="Google" id="ProtNLM"/>
    </source>
</evidence>
<evidence type="ECO:0000313" key="3">
    <source>
        <dbReference type="Proteomes" id="UP000712281"/>
    </source>
</evidence>
<evidence type="ECO:0000256" key="1">
    <source>
        <dbReference type="SAM" id="MobiDB-lite"/>
    </source>
</evidence>
<gene>
    <name evidence="2" type="ORF">F2Q68_00038727</name>
</gene>
<accession>A0A8S9MSC6</accession>
<dbReference type="AlphaFoldDB" id="A0A8S9MSC6"/>
<feature type="compositionally biased region" description="Low complexity" evidence="1">
    <location>
        <begin position="479"/>
        <end position="491"/>
    </location>
</feature>
<reference evidence="2" key="1">
    <citation type="submission" date="2019-12" db="EMBL/GenBank/DDBJ databases">
        <title>Genome sequencing and annotation of Brassica cretica.</title>
        <authorList>
            <person name="Studholme D.J."/>
            <person name="Sarris P.F."/>
        </authorList>
    </citation>
    <scope>NUCLEOTIDE SEQUENCE</scope>
    <source>
        <strain evidence="2">PFS-001/15</strain>
        <tissue evidence="2">Leaf</tissue>
    </source>
</reference>
<feature type="compositionally biased region" description="Basic and acidic residues" evidence="1">
    <location>
        <begin position="117"/>
        <end position="134"/>
    </location>
</feature>
<dbReference type="Proteomes" id="UP000712281">
    <property type="component" value="Unassembled WGS sequence"/>
</dbReference>
<dbReference type="PANTHER" id="PTHR33067">
    <property type="entry name" value="RNA-DIRECTED DNA POLYMERASE-RELATED"/>
    <property type="match status" value="1"/>
</dbReference>
<proteinExistence type="predicted"/>
<organism evidence="2 3">
    <name type="scientific">Brassica cretica</name>
    <name type="common">Mustard</name>
    <dbReference type="NCBI Taxonomy" id="69181"/>
    <lineage>
        <taxon>Eukaryota</taxon>
        <taxon>Viridiplantae</taxon>
        <taxon>Streptophyta</taxon>
        <taxon>Embryophyta</taxon>
        <taxon>Tracheophyta</taxon>
        <taxon>Spermatophyta</taxon>
        <taxon>Magnoliopsida</taxon>
        <taxon>eudicotyledons</taxon>
        <taxon>Gunneridae</taxon>
        <taxon>Pentapetalae</taxon>
        <taxon>rosids</taxon>
        <taxon>malvids</taxon>
        <taxon>Brassicales</taxon>
        <taxon>Brassicaceae</taxon>
        <taxon>Brassiceae</taxon>
        <taxon>Brassica</taxon>
    </lineage>
</organism>
<feature type="region of interest" description="Disordered" evidence="1">
    <location>
        <begin position="117"/>
        <end position="148"/>
    </location>
</feature>
<feature type="compositionally biased region" description="Basic residues" evidence="1">
    <location>
        <begin position="668"/>
        <end position="679"/>
    </location>
</feature>
<name>A0A8S9MSC6_BRACR</name>
<sequence length="880" mass="100059">MIVTLVLQRDENRDMHDPGGHLCNAAVSLVEQAIYPDEDQCNIDEMEFMLEKLLKDQQEMTEDFNLHLVFLCKELNGRLETLDTRVRMLYTQASQIEEAMKKQKALFQRKTRVKLEDVDQQQQERIDRHQHGSIDRQQQTSSDRHPSMPYRVCLPNLDAYPLNATRDPYQTSVCLGTTEKICQQPEDAPEQEQSTLAETSLVEIDQCQWDGYEPVMEVQATNEGLQLEKKFQSRKPFILKHLRREANKVELDGFQKRVKRVPKDMSFEDAYYKYRFSNFFRESTETDKDIEMLFNNVRYKPKRTLQKEQDPGKFLIPCCILDHTLPNALCDTGSAVSIMVIDTADLLGLKMEPSQDSFTFVDNSMANSAGMIKNVKVEIGDCSIPVDFHVMKSKSGQTSSLLFGRAFMATVGAVCDLKKNRMCLTNVDETVFYDPVEKKKNERFISCIDVFEDPTLTTNKYREPARPASASIDIQPPESIDNTSSTSIDSTVPASIDTNPCYRLTLILESSSCPHDIADSTQKSDREVTLEDFLELEEWLREKLDDDRHPSSIINRHPWLDELPGYTVEIESIEERMHKSETSHFSIHKHQRPCEAVGIHKRGGFGYRGYFDKAPAEALSNDANDQTTSIDSITSPSIDTNRILEQTEYEVCQNLFDGDTTTRSGKSGGRKNNRKKKNKRNADADSLSVVPLQCQEGSLEYRVRCREGSESFTKSITSIDRSPLNCVDRQSFKSIDRHLTVLVDTNIKVRQDPRPRELSLSPYIGILDDPLLAETSLKGLIFRSEVDKCPTDAISNDINKPTSIDATTSPSINSGRISEQKEFDVLSGNPGCAADASHSYSQILPFDYIRIFLPSKLRALLIAEMIDKGEESMEEAFTEE</sequence>
<feature type="region of interest" description="Disordered" evidence="1">
    <location>
        <begin position="460"/>
        <end position="491"/>
    </location>
</feature>
<protein>
    <recommendedName>
        <fullName evidence="4">Aspartic peptidase DDI1-type domain-containing protein</fullName>
    </recommendedName>
</protein>
<dbReference type="PANTHER" id="PTHR33067:SF31">
    <property type="entry name" value="RNA-DIRECTED DNA POLYMERASE"/>
    <property type="match status" value="1"/>
</dbReference>